<evidence type="ECO:0000256" key="1">
    <source>
        <dbReference type="SAM" id="Phobius"/>
    </source>
</evidence>
<keyword evidence="1" id="KW-0812">Transmembrane</keyword>
<proteinExistence type="predicted"/>
<evidence type="ECO:0000313" key="2">
    <source>
        <dbReference type="EMBL" id="MBC8333672.1"/>
    </source>
</evidence>
<name>A0A8J6THJ8_9CHLR</name>
<dbReference type="Proteomes" id="UP000614469">
    <property type="component" value="Unassembled WGS sequence"/>
</dbReference>
<gene>
    <name evidence="2" type="ORF">H8E29_00250</name>
</gene>
<reference evidence="2 3" key="1">
    <citation type="submission" date="2020-08" db="EMBL/GenBank/DDBJ databases">
        <title>Bridging the membrane lipid divide: bacteria of the FCB group superphylum have the potential to synthesize archaeal ether lipids.</title>
        <authorList>
            <person name="Villanueva L."/>
            <person name="Von Meijenfeldt F.A.B."/>
            <person name="Westbye A.B."/>
            <person name="Yadav S."/>
            <person name="Hopmans E.C."/>
            <person name="Dutilh B.E."/>
            <person name="Sinninghe Damste J.S."/>
        </authorList>
    </citation>
    <scope>NUCLEOTIDE SEQUENCE [LARGE SCALE GENOMIC DNA]</scope>
    <source>
        <strain evidence="2">NIOZ-UU36</strain>
    </source>
</reference>
<dbReference type="AlphaFoldDB" id="A0A8J6THJ8"/>
<protein>
    <submittedName>
        <fullName evidence="2">Uncharacterized protein</fullName>
    </submittedName>
</protein>
<comment type="caution">
    <text evidence="2">The sequence shown here is derived from an EMBL/GenBank/DDBJ whole genome shotgun (WGS) entry which is preliminary data.</text>
</comment>
<dbReference type="EMBL" id="JACNJN010000016">
    <property type="protein sequence ID" value="MBC8333672.1"/>
    <property type="molecule type" value="Genomic_DNA"/>
</dbReference>
<keyword evidence="1" id="KW-1133">Transmembrane helix</keyword>
<evidence type="ECO:0000313" key="3">
    <source>
        <dbReference type="Proteomes" id="UP000614469"/>
    </source>
</evidence>
<feature type="transmembrane region" description="Helical" evidence="1">
    <location>
        <begin position="7"/>
        <end position="26"/>
    </location>
</feature>
<sequence length="468" mass="52043">MKRSPVWLSYSLVIVEILMGCTLVDIGSTPTATVPIDGMKQVESIERAKPGEISYTEIHSPENGKIAVRIDVPQQPRYGESAPIIVVASTWFVEKYNSAATPFHLEFNPVSTGAMVITHLWPGKTDPDSGMRSEGVYDFGGPDSLAALRDTIQFALGKIADVKGKTLADLITIKPLYENVGMFASSHAGVVATNVMAYYGETFPELKYFVGRENPTMAEMYPLEIGHFNQNLRPIYNLYYDPDGYTPTSIAVDYTHLSWVQNNSYPEGRPIFLVPGKQDYVLDDKGPNINGKRWFSHPLTQALWDNGVFSAQSWPEDVATPEETAAFWPYRETIRNYALIGEKLPELRVMLVFAAFDHVQTAPDKPHIRQAYDGFHKNAGLWTRLNCDLAYIQAEVHPSASAENGFGGHPANTEPRNWEAEAMSWGFEGRLAGELTAKSVPIACAAEMADRVQTNNWQPNLDGVLFTR</sequence>
<accession>A0A8J6THJ8</accession>
<organism evidence="2 3">
    <name type="scientific">Candidatus Desulfolinea nitratireducens</name>
    <dbReference type="NCBI Taxonomy" id="2841698"/>
    <lineage>
        <taxon>Bacteria</taxon>
        <taxon>Bacillati</taxon>
        <taxon>Chloroflexota</taxon>
        <taxon>Anaerolineae</taxon>
        <taxon>Anaerolineales</taxon>
        <taxon>Anaerolineales incertae sedis</taxon>
        <taxon>Candidatus Desulfolinea</taxon>
    </lineage>
</organism>
<keyword evidence="1" id="KW-0472">Membrane</keyword>